<dbReference type="AlphaFoldDB" id="A0A7U6JHF1"/>
<dbReference type="InterPro" id="IPR014710">
    <property type="entry name" value="RmlC-like_jellyroll"/>
</dbReference>
<name>A0A7U6JHF1_9GAMM</name>
<dbReference type="SUPFAM" id="SSF51206">
    <property type="entry name" value="cAMP-binding domain-like"/>
    <property type="match status" value="1"/>
</dbReference>
<dbReference type="Proteomes" id="UP000031631">
    <property type="component" value="Chromosome"/>
</dbReference>
<evidence type="ECO:0000313" key="7">
    <source>
        <dbReference type="Proteomes" id="UP000031631"/>
    </source>
</evidence>
<evidence type="ECO:0000259" key="4">
    <source>
        <dbReference type="PROSITE" id="PS50042"/>
    </source>
</evidence>
<keyword evidence="1" id="KW-0805">Transcription regulation</keyword>
<protein>
    <submittedName>
        <fullName evidence="6">Transcriptional regulator, Crp/Fnr family</fullName>
    </submittedName>
</protein>
<dbReference type="Pfam" id="PF00027">
    <property type="entry name" value="cNMP_binding"/>
    <property type="match status" value="1"/>
</dbReference>
<organism evidence="6 7">
    <name type="scientific">Thiolapillus brandeum</name>
    <dbReference type="NCBI Taxonomy" id="1076588"/>
    <lineage>
        <taxon>Bacteria</taxon>
        <taxon>Pseudomonadati</taxon>
        <taxon>Pseudomonadota</taxon>
        <taxon>Gammaproteobacteria</taxon>
        <taxon>Chromatiales</taxon>
        <taxon>Sedimenticolaceae</taxon>
        <taxon>Thiolapillus</taxon>
    </lineage>
</organism>
<dbReference type="InterPro" id="IPR012318">
    <property type="entry name" value="HTH_CRP"/>
</dbReference>
<dbReference type="RefSeq" id="WP_041065526.1">
    <property type="nucleotide sequence ID" value="NZ_AP012273.1"/>
</dbReference>
<dbReference type="EMBL" id="AP012273">
    <property type="protein sequence ID" value="BAO43628.1"/>
    <property type="molecule type" value="Genomic_DNA"/>
</dbReference>
<dbReference type="OrthoDB" id="9777588at2"/>
<reference evidence="6 7" key="1">
    <citation type="journal article" date="2014" name="PLoS ONE">
        <title>Physiological and genomic features of a novel sulfur-oxidizing gammaproteobacterium belonging to a previously uncultivated symbiotic lineage isolated from a hydrothermal vent.</title>
        <authorList>
            <person name="Nunoura T."/>
            <person name="Takaki Y."/>
            <person name="Kazama H."/>
            <person name="Kakuta J."/>
            <person name="Shimamura S."/>
            <person name="Makita H."/>
            <person name="Hirai M."/>
            <person name="Miyazaki M."/>
            <person name="Takai K."/>
        </authorList>
    </citation>
    <scope>NUCLEOTIDE SEQUENCE [LARGE SCALE GENOMIC DNA]</scope>
    <source>
        <strain evidence="6 7">Hiromi1</strain>
    </source>
</reference>
<dbReference type="Gene3D" id="2.60.120.10">
    <property type="entry name" value="Jelly Rolls"/>
    <property type="match status" value="1"/>
</dbReference>
<dbReference type="GO" id="GO:0005829">
    <property type="term" value="C:cytosol"/>
    <property type="evidence" value="ECO:0007669"/>
    <property type="project" value="TreeGrafter"/>
</dbReference>
<proteinExistence type="predicted"/>
<keyword evidence="7" id="KW-1185">Reference proteome</keyword>
<dbReference type="GO" id="GO:0003700">
    <property type="term" value="F:DNA-binding transcription factor activity"/>
    <property type="evidence" value="ECO:0007669"/>
    <property type="project" value="TreeGrafter"/>
</dbReference>
<dbReference type="PROSITE" id="PS51063">
    <property type="entry name" value="HTH_CRP_2"/>
    <property type="match status" value="1"/>
</dbReference>
<dbReference type="InterPro" id="IPR018490">
    <property type="entry name" value="cNMP-bd_dom_sf"/>
</dbReference>
<evidence type="ECO:0000256" key="1">
    <source>
        <dbReference type="ARBA" id="ARBA00023015"/>
    </source>
</evidence>
<dbReference type="PANTHER" id="PTHR24567:SF28">
    <property type="entry name" value="LISTERIOLYSIN REGULATORY PROTEIN"/>
    <property type="match status" value="1"/>
</dbReference>
<gene>
    <name evidence="6" type="ORF">TBH_C0690</name>
</gene>
<dbReference type="InterPro" id="IPR036388">
    <property type="entry name" value="WH-like_DNA-bd_sf"/>
</dbReference>
<dbReference type="PANTHER" id="PTHR24567">
    <property type="entry name" value="CRP FAMILY TRANSCRIPTIONAL REGULATORY PROTEIN"/>
    <property type="match status" value="1"/>
</dbReference>
<accession>A0A7U6JHF1</accession>
<dbReference type="SMART" id="SM00100">
    <property type="entry name" value="cNMP"/>
    <property type="match status" value="1"/>
</dbReference>
<dbReference type="Pfam" id="PF13545">
    <property type="entry name" value="HTH_Crp_2"/>
    <property type="match status" value="1"/>
</dbReference>
<keyword evidence="3" id="KW-0804">Transcription</keyword>
<keyword evidence="2" id="KW-0238">DNA-binding</keyword>
<evidence type="ECO:0000259" key="5">
    <source>
        <dbReference type="PROSITE" id="PS51063"/>
    </source>
</evidence>
<dbReference type="CDD" id="cd00038">
    <property type="entry name" value="CAP_ED"/>
    <property type="match status" value="1"/>
</dbReference>
<feature type="domain" description="HTH crp-type" evidence="5">
    <location>
        <begin position="149"/>
        <end position="222"/>
    </location>
</feature>
<dbReference type="Gene3D" id="1.10.10.10">
    <property type="entry name" value="Winged helix-like DNA-binding domain superfamily/Winged helix DNA-binding domain"/>
    <property type="match status" value="1"/>
</dbReference>
<evidence type="ECO:0000256" key="3">
    <source>
        <dbReference type="ARBA" id="ARBA00023163"/>
    </source>
</evidence>
<dbReference type="InterPro" id="IPR000595">
    <property type="entry name" value="cNMP-bd_dom"/>
</dbReference>
<dbReference type="GO" id="GO:0003677">
    <property type="term" value="F:DNA binding"/>
    <property type="evidence" value="ECO:0007669"/>
    <property type="project" value="UniProtKB-KW"/>
</dbReference>
<sequence>MDAYTIANVLNRMPVFEGLDPEMLYMLSMGAKELVVDKGQRVFQKGDHARGFYFVIEGKFKLAFTSSRGTEKVVEIVHQGQSFGESVILADSVWPYYSQALQDSRLLYVSSSAFLDVVSADRKAADMLLRSMARRLSQLFSDMEAFCLLTSKERVVGYLLREIEQKRQRGDDDMTVDLPDTKANTASLLNLTPETFSRVIHTLEREQIISVSRRKVVVLDLPQLQKGGGC</sequence>
<dbReference type="InterPro" id="IPR050397">
    <property type="entry name" value="Env_Response_Regulators"/>
</dbReference>
<dbReference type="SUPFAM" id="SSF46785">
    <property type="entry name" value="Winged helix' DNA-binding domain"/>
    <property type="match status" value="1"/>
</dbReference>
<feature type="domain" description="Cyclic nucleotide-binding" evidence="4">
    <location>
        <begin position="15"/>
        <end position="135"/>
    </location>
</feature>
<dbReference type="PROSITE" id="PS50042">
    <property type="entry name" value="CNMP_BINDING_3"/>
    <property type="match status" value="1"/>
</dbReference>
<dbReference type="SMART" id="SM00419">
    <property type="entry name" value="HTH_CRP"/>
    <property type="match status" value="1"/>
</dbReference>
<evidence type="ECO:0000313" key="6">
    <source>
        <dbReference type="EMBL" id="BAO43628.1"/>
    </source>
</evidence>
<dbReference type="InterPro" id="IPR036390">
    <property type="entry name" value="WH_DNA-bd_sf"/>
</dbReference>
<dbReference type="KEGG" id="tbn:TBH_C0690"/>
<evidence type="ECO:0000256" key="2">
    <source>
        <dbReference type="ARBA" id="ARBA00023125"/>
    </source>
</evidence>